<comment type="caution">
    <text evidence="1">The sequence shown here is derived from an EMBL/GenBank/DDBJ whole genome shotgun (WGS) entry which is preliminary data.</text>
</comment>
<sequence length="140" mass="15414">MSMPRVLQACAWLLPGCRDGKTFQAFACCGSLDEMQGIIGAPKRPVVGEKAQDLLGEQALAFQFFPQTLCEMRWLEQLPAKAGVLCLSSRNMGRSRASRRRVIGSQSVPESFASWASLRLGQLARKTGSDCSKVWCLFLN</sequence>
<dbReference type="EMBL" id="UFXL01000001">
    <property type="protein sequence ID" value="SUY79166.1"/>
    <property type="molecule type" value="Genomic_DNA"/>
</dbReference>
<evidence type="ECO:0000313" key="1">
    <source>
        <dbReference type="EMBL" id="SUY79166.1"/>
    </source>
</evidence>
<dbReference type="Proteomes" id="UP000255070">
    <property type="component" value="Unassembled WGS sequence"/>
</dbReference>
<gene>
    <name evidence="1" type="ORF">NCTC10698_04098</name>
</gene>
<reference evidence="1 2" key="1">
    <citation type="submission" date="2018-06" db="EMBL/GenBank/DDBJ databases">
        <authorList>
            <consortium name="Pathogen Informatics"/>
            <person name="Doyle S."/>
        </authorList>
    </citation>
    <scope>NUCLEOTIDE SEQUENCE [LARGE SCALE GENOMIC DNA]</scope>
    <source>
        <strain evidence="1 2">NCTC10698</strain>
    </source>
</reference>
<name>A0A8B4S8C7_COMTE</name>
<protein>
    <submittedName>
        <fullName evidence="1">Uncharacterized protein</fullName>
    </submittedName>
</protein>
<keyword evidence="2" id="KW-1185">Reference proteome</keyword>
<proteinExistence type="predicted"/>
<dbReference type="AlphaFoldDB" id="A0A8B4S8C7"/>
<evidence type="ECO:0000313" key="2">
    <source>
        <dbReference type="Proteomes" id="UP000255070"/>
    </source>
</evidence>
<organism evidence="1 2">
    <name type="scientific">Comamonas testosteroni</name>
    <name type="common">Pseudomonas testosteroni</name>
    <dbReference type="NCBI Taxonomy" id="285"/>
    <lineage>
        <taxon>Bacteria</taxon>
        <taxon>Pseudomonadati</taxon>
        <taxon>Pseudomonadota</taxon>
        <taxon>Betaproteobacteria</taxon>
        <taxon>Burkholderiales</taxon>
        <taxon>Comamonadaceae</taxon>
        <taxon>Comamonas</taxon>
    </lineage>
</organism>
<accession>A0A8B4S8C7</accession>